<dbReference type="Proteomes" id="UP000282378">
    <property type="component" value="Unassembled WGS sequence"/>
</dbReference>
<feature type="non-terminal residue" evidence="1">
    <location>
        <position position="42"/>
    </location>
</feature>
<accession>A0A3M2Z8K4</accession>
<sequence length="42" mass="4361">GRFPLLLLSHGNTGTPLALHDLATSLARQGFVVVAVVHPGDL</sequence>
<proteinExistence type="predicted"/>
<feature type="non-terminal residue" evidence="1">
    <location>
        <position position="1"/>
    </location>
</feature>
<dbReference type="EMBL" id="RBNL01001889">
    <property type="protein sequence ID" value="RML84629.1"/>
    <property type="molecule type" value="Genomic_DNA"/>
</dbReference>
<dbReference type="SUPFAM" id="SSF53474">
    <property type="entry name" value="alpha/beta-Hydrolases"/>
    <property type="match status" value="1"/>
</dbReference>
<protein>
    <recommendedName>
        <fullName evidence="3">1-alkyl-2-acetylglycerophosphocholine esterase</fullName>
    </recommendedName>
</protein>
<dbReference type="AlphaFoldDB" id="A0A3M2Z8K4"/>
<name>A0A3M2Z8K4_PSEYM</name>
<dbReference type="InterPro" id="IPR029058">
    <property type="entry name" value="AB_hydrolase_fold"/>
</dbReference>
<evidence type="ECO:0008006" key="3">
    <source>
        <dbReference type="Google" id="ProtNLM"/>
    </source>
</evidence>
<comment type="caution">
    <text evidence="1">The sequence shown here is derived from an EMBL/GenBank/DDBJ whole genome shotgun (WGS) entry which is preliminary data.</text>
</comment>
<dbReference type="Gene3D" id="3.40.50.1820">
    <property type="entry name" value="alpha/beta hydrolase"/>
    <property type="match status" value="1"/>
</dbReference>
<evidence type="ECO:0000313" key="1">
    <source>
        <dbReference type="EMBL" id="RML84629.1"/>
    </source>
</evidence>
<gene>
    <name evidence="1" type="ORF">APX70_08538</name>
</gene>
<reference evidence="1 2" key="1">
    <citation type="submission" date="2018-08" db="EMBL/GenBank/DDBJ databases">
        <title>Recombination of ecologically and evolutionarily significant loci maintains genetic cohesion in the Pseudomonas syringae species complex.</title>
        <authorList>
            <person name="Dillon M."/>
            <person name="Thakur S."/>
            <person name="Almeida R.N.D."/>
            <person name="Weir B.S."/>
            <person name="Guttman D.S."/>
        </authorList>
    </citation>
    <scope>NUCLEOTIDE SEQUENCE [LARGE SCALE GENOMIC DNA]</scope>
    <source>
        <strain evidence="1 2">88_10</strain>
    </source>
</reference>
<evidence type="ECO:0000313" key="2">
    <source>
        <dbReference type="Proteomes" id="UP000282378"/>
    </source>
</evidence>
<organism evidence="1 2">
    <name type="scientific">Pseudomonas syringae pv. maculicola</name>
    <dbReference type="NCBI Taxonomy" id="59511"/>
    <lineage>
        <taxon>Bacteria</taxon>
        <taxon>Pseudomonadati</taxon>
        <taxon>Pseudomonadota</taxon>
        <taxon>Gammaproteobacteria</taxon>
        <taxon>Pseudomonadales</taxon>
        <taxon>Pseudomonadaceae</taxon>
        <taxon>Pseudomonas</taxon>
    </lineage>
</organism>